<organism evidence="1 2">
    <name type="scientific">Paenibacillus stellifer</name>
    <dbReference type="NCBI Taxonomy" id="169760"/>
    <lineage>
        <taxon>Bacteria</taxon>
        <taxon>Bacillati</taxon>
        <taxon>Bacillota</taxon>
        <taxon>Bacilli</taxon>
        <taxon>Bacillales</taxon>
        <taxon>Paenibacillaceae</taxon>
        <taxon>Paenibacillus</taxon>
    </lineage>
</organism>
<dbReference type="Pfam" id="PF13809">
    <property type="entry name" value="Tubulin_2"/>
    <property type="match status" value="1"/>
</dbReference>
<dbReference type="InterPro" id="IPR036525">
    <property type="entry name" value="Tubulin/FtsZ_GTPase_sf"/>
</dbReference>
<dbReference type="Proteomes" id="UP000029507">
    <property type="component" value="Chromosome"/>
</dbReference>
<dbReference type="InterPro" id="IPR025904">
    <property type="entry name" value="Tubulin-like"/>
</dbReference>
<accession>A0A089LM72</accession>
<evidence type="ECO:0008006" key="3">
    <source>
        <dbReference type="Google" id="ProtNLM"/>
    </source>
</evidence>
<dbReference type="OrthoDB" id="3400278at2"/>
<dbReference type="EMBL" id="CP009286">
    <property type="protein sequence ID" value="AIQ62636.1"/>
    <property type="molecule type" value="Genomic_DNA"/>
</dbReference>
<dbReference type="KEGG" id="pste:PSTEL_05510"/>
<proteinExistence type="predicted"/>
<protein>
    <recommendedName>
        <fullName evidence="3">Tubulin like</fullName>
    </recommendedName>
</protein>
<keyword evidence="2" id="KW-1185">Reference proteome</keyword>
<dbReference type="SUPFAM" id="SSF52490">
    <property type="entry name" value="Tubulin nucleotide-binding domain-like"/>
    <property type="match status" value="1"/>
</dbReference>
<dbReference type="Gene3D" id="3.40.50.1440">
    <property type="entry name" value="Tubulin/FtsZ, GTPase domain"/>
    <property type="match status" value="1"/>
</dbReference>
<evidence type="ECO:0000313" key="2">
    <source>
        <dbReference type="Proteomes" id="UP000029507"/>
    </source>
</evidence>
<name>A0A089LM72_9BACL</name>
<gene>
    <name evidence="1" type="ORF">PSTEL_05510</name>
</gene>
<reference evidence="1 2" key="1">
    <citation type="submission" date="2014-08" db="EMBL/GenBank/DDBJ databases">
        <title>Comparative genomics of the Paenibacillus odorifer group.</title>
        <authorList>
            <person name="den Bakker H.C."/>
            <person name="Tsai Y.-C."/>
            <person name="Martin N."/>
            <person name="Korlach J."/>
            <person name="Wiedmann M."/>
        </authorList>
    </citation>
    <scope>NUCLEOTIDE SEQUENCE [LARGE SCALE GENOMIC DNA]</scope>
    <source>
        <strain evidence="1 2">DSM 14472</strain>
    </source>
</reference>
<dbReference type="RefSeq" id="WP_038693954.1">
    <property type="nucleotide sequence ID" value="NZ_CP009286.1"/>
</dbReference>
<evidence type="ECO:0000313" key="1">
    <source>
        <dbReference type="EMBL" id="AIQ62636.1"/>
    </source>
</evidence>
<dbReference type="STRING" id="169760.PSTEL_05510"/>
<sequence>MKPVVREHIQQLDVSLGGGIVSDKIRVDTIDNPILIIGLGGTGIDALLRLKYQINRRFKLPEDPISKKKRDKPDNVEFLAFETNEQDRGKRYKGIGLDPQNEFVLLANAEIGGLLQNRSILDPYITDWLSPELSITDGMNGAAGVRQAGRLLLFTKINQVVGAIDKKIKTLSVGTNKKLMVFLLTGLSGGTGSGAFLDIAYIVRGIIERDYGSAGIDRVSTLGYLFTPDVNLSNKSLSEHTREYIRKNGYAALKELDYWMNVDSRGERFRQQYGNILTVNSPLPPFNLCHLISATNTEGKLLESAYDYCMNVTAENITNFMASEEKQSGEEFAIHDYISNIRTNIAQMHKSYPANYEYNIIGASSAVLPIEEMTTYLAYRLFDKMDKMFHQAPGQEDIEKLARKLGIDLESVIKTFEARVPEPLPGYENSERLSHGNVIKQQVVDMDTELEQNFLARVREEYIKVSKQLPGDIVGRFGEEMERTFLHPEQGPFYVSRLIFTEKGFCLLKLIQSYIEALRENLLRLPRDIETAREAAEDKLGDARSAFVSKEKKKNAYIEAKINEYWLHADTERTERMIEFYEDLFELLNEENSRIYGVFTEILNALSSIFEKNGDILTSSEEQTDHKGNKTYYWNIVSVPDISKTISKIMDQKDGDDLIRDFAREMLRNSSRWVREQEIDIVRSISEFLSDKFGDLITRSMEEFLVMKYGSEEPLDKLVERTIAGKLDEEAVPVFHLSNSSGSLHFPSWGFVSVPVKAPGILKGIRNYQNNALGKSQFTVKESEVKNRIFWLNTRNGVPLFVYTPLRVYEENYERTILDKEGIGRHLVMTDKNNWTYLPSPIPEQSWGDTYSNARVREYNARVRSEFAKALETGVIVEKGLDENTSNRYTVVFTKPFDLESFLKSFDLQLESPRPNLGEVKKAADELRRLRENGLEREESKDIFGSINRELAQENLIRTPLLTARVREELAKYEALAAKAAELDTVLGRFLDEEKWMDQFLEALYTDTIVKKGALYVYDKDEEEESWEPFANLMKERNYVEYAVYRHFRGLDEKSRSLLLRKAARRAGEMTSAEDVSPLLYRLESLYVSFLESRDALEYEKVEHADGDDMYAFYKAMTGKLGSIRRKLK</sequence>
<dbReference type="AlphaFoldDB" id="A0A089LM72"/>
<dbReference type="HOGENOM" id="CLU_279247_0_0_9"/>